<dbReference type="Proteomes" id="UP001140096">
    <property type="component" value="Unassembled WGS sequence"/>
</dbReference>
<dbReference type="EMBL" id="JANBUP010000010">
    <property type="protein sequence ID" value="KAJ2813971.1"/>
    <property type="molecule type" value="Genomic_DNA"/>
</dbReference>
<reference evidence="1" key="1">
    <citation type="submission" date="2022-07" db="EMBL/GenBank/DDBJ databases">
        <title>Phylogenomic reconstructions and comparative analyses of Kickxellomycotina fungi.</title>
        <authorList>
            <person name="Reynolds N.K."/>
            <person name="Stajich J.E."/>
            <person name="Barry K."/>
            <person name="Grigoriev I.V."/>
            <person name="Crous P."/>
            <person name="Smith M.E."/>
        </authorList>
    </citation>
    <scope>NUCLEOTIDE SEQUENCE</scope>
    <source>
        <strain evidence="1">CBS 102833</strain>
    </source>
</reference>
<protein>
    <submittedName>
        <fullName evidence="1">Uncharacterized protein</fullName>
    </submittedName>
</protein>
<gene>
    <name evidence="1" type="ORF">H4S07_000265</name>
</gene>
<accession>A0ACC1LRT0</accession>
<comment type="caution">
    <text evidence="1">The sequence shown here is derived from an EMBL/GenBank/DDBJ whole genome shotgun (WGS) entry which is preliminary data.</text>
</comment>
<name>A0ACC1LRT0_9FUNG</name>
<sequence length="438" mass="48020">MDPMTWTFEGLVQRAMNELPLDTTRQNGQRSPPATVSRGSRVRSYDEISEQVANVRRQTFGDHSGTQLSTAFDYLEYADNPRRSSRRRTQRVLLNVPPHEPAPVPSMADRRISLRSLANGLGASVNRSAGSFRADSVTNSSNRRGPGNNSASRSNHLQHSRKRLNAARSDSSSSPPVESMDSDLSVEVCIYTQGTAVPHNESPESTQTCFICSSAIDGDMEAVNAHIDNCLARSTDAASATPGHEPMVEYEWSGQRRVRATAMIEGGLVAAGIGHASSSTSLHNDDDIDVDAEDETNFGAAQYSDSNLLFASSSTSRKGSRRDDRQAHQLANPQFEEFAPSLDDGPEPSAAVAGYQQATGGSQLVIDALKARIREQDRLLQSVQKCLICLEPYDKPCTSINCWHVYCETCWLHTLGTKKLCPQCQQITQPTDLRRVYL</sequence>
<keyword evidence="2" id="KW-1185">Reference proteome</keyword>
<evidence type="ECO:0000313" key="1">
    <source>
        <dbReference type="EMBL" id="KAJ2813971.1"/>
    </source>
</evidence>
<evidence type="ECO:0000313" key="2">
    <source>
        <dbReference type="Proteomes" id="UP001140096"/>
    </source>
</evidence>
<organism evidence="1 2">
    <name type="scientific">Coemansia furcata</name>
    <dbReference type="NCBI Taxonomy" id="417177"/>
    <lineage>
        <taxon>Eukaryota</taxon>
        <taxon>Fungi</taxon>
        <taxon>Fungi incertae sedis</taxon>
        <taxon>Zoopagomycota</taxon>
        <taxon>Kickxellomycotina</taxon>
        <taxon>Kickxellomycetes</taxon>
        <taxon>Kickxellales</taxon>
        <taxon>Kickxellaceae</taxon>
        <taxon>Coemansia</taxon>
    </lineage>
</organism>
<proteinExistence type="predicted"/>